<keyword evidence="3" id="KW-0813">Transport</keyword>
<evidence type="ECO:0000256" key="7">
    <source>
        <dbReference type="ARBA" id="ARBA00023065"/>
    </source>
</evidence>
<gene>
    <name evidence="14" type="ORF">chiPu_0017970</name>
</gene>
<evidence type="ECO:0000256" key="1">
    <source>
        <dbReference type="ARBA" id="ARBA00004273"/>
    </source>
</evidence>
<keyword evidence="8" id="KW-0496">Mitochondrion</keyword>
<keyword evidence="5" id="KW-0375">Hydrogen ion transport</keyword>
<protein>
    <recommendedName>
        <fullName evidence="13">ATP synthase peripheral stalk subunit F6, mitochondrial</fullName>
    </recommendedName>
    <alternativeName>
        <fullName evidence="10">ATP synthase peripheral stalk subunit F6</fullName>
    </alternativeName>
</protein>
<evidence type="ECO:0000256" key="12">
    <source>
        <dbReference type="ARBA" id="ARBA00064647"/>
    </source>
</evidence>
<dbReference type="SUPFAM" id="SSF111357">
    <property type="entry name" value="Mitochondrial ATP synthase coupling factor 6"/>
    <property type="match status" value="1"/>
</dbReference>
<comment type="similarity">
    <text evidence="2">Belongs to the eukaryotic ATPase subunit F6 family.</text>
</comment>
<keyword evidence="4" id="KW-0138">CF(0)</keyword>
<dbReference type="PANTHER" id="PTHR12441">
    <property type="entry name" value="ATP SYNTHASE COUPLING FACTOR 6, MITOCHONDRIAL"/>
    <property type="match status" value="1"/>
</dbReference>
<keyword evidence="9" id="KW-0472">Membrane</keyword>
<dbReference type="EMBL" id="BEZZ01001428">
    <property type="protein sequence ID" value="GCC18537.1"/>
    <property type="molecule type" value="Genomic_DNA"/>
</dbReference>
<dbReference type="STRING" id="137246.A0A401RK68"/>
<evidence type="ECO:0000256" key="9">
    <source>
        <dbReference type="ARBA" id="ARBA00023136"/>
    </source>
</evidence>
<evidence type="ECO:0000256" key="3">
    <source>
        <dbReference type="ARBA" id="ARBA00022448"/>
    </source>
</evidence>
<comment type="caution">
    <text evidence="14">The sequence shown here is derived from an EMBL/GenBank/DDBJ whole genome shotgun (WGS) entry which is preliminary data.</text>
</comment>
<dbReference type="PANTHER" id="PTHR12441:SF10">
    <property type="entry name" value="ATP SYNTHASE-COUPLING FACTOR 6, MITOCHONDRIAL"/>
    <property type="match status" value="1"/>
</dbReference>
<evidence type="ECO:0000313" key="15">
    <source>
        <dbReference type="Proteomes" id="UP000287033"/>
    </source>
</evidence>
<dbReference type="GO" id="GO:0045259">
    <property type="term" value="C:proton-transporting ATP synthase complex"/>
    <property type="evidence" value="ECO:0007669"/>
    <property type="project" value="UniProtKB-KW"/>
</dbReference>
<keyword evidence="7" id="KW-0406">Ion transport</keyword>
<evidence type="ECO:0000313" key="14">
    <source>
        <dbReference type="EMBL" id="GCC18537.1"/>
    </source>
</evidence>
<evidence type="ECO:0000256" key="10">
    <source>
        <dbReference type="ARBA" id="ARBA00029863"/>
    </source>
</evidence>
<evidence type="ECO:0000256" key="8">
    <source>
        <dbReference type="ARBA" id="ARBA00023128"/>
    </source>
</evidence>
<comment type="subunit">
    <text evidence="12">Component of the ATP synthase complex composed at least of ATP5F1A/subunit alpha, ATP5F1B/subunit beta, ATP5MC1/subunit c (homooctomer), MT-ATP6/subunit a, MT-ATP8/subunit 8, ATP5ME/subunit e, ATP5MF/subunit f, ATP5MG/subunit g, ATP5MK/subunit k, ATP5MJ/subunit j, ATP5F1C/subunit gamma, ATP5F1D/subunit delta, ATP5F1E/subunit epsilon, ATP5PF/subunit F6, ATP5PB/subunit b, ATP5PD/subunit d, ATP5PO/subunit OSCP. ATP synthase complex consists of a soluble F(1) head domain (subunits alpha(3) and beta(3)) - the catalytic core - and a membrane F(0) domain - the membrane proton channel (subunits c, a, 8, e, f, g, k and j). These two domains are linked by a central stalk (subunits gamma, delta, and epsilon) rotating inside the F1 region and a stationary peripheral stalk (subunits F6, b, d, and OSCP).</text>
</comment>
<evidence type="ECO:0000256" key="11">
    <source>
        <dbReference type="ARBA" id="ARBA00059339"/>
    </source>
</evidence>
<dbReference type="Gene3D" id="1.10.246.110">
    <property type="entry name" value="Mitochondrial ATP synthase-coupling factor 6"/>
    <property type="match status" value="1"/>
</dbReference>
<accession>A0A401RK68</accession>
<dbReference type="OMA" id="RRNIGMS"/>
<comment type="subcellular location">
    <subcellularLocation>
        <location evidence="1">Mitochondrion inner membrane</location>
    </subcellularLocation>
</comment>
<organism evidence="14 15">
    <name type="scientific">Chiloscyllium punctatum</name>
    <name type="common">Brownbanded bambooshark</name>
    <name type="synonym">Hemiscyllium punctatum</name>
    <dbReference type="NCBI Taxonomy" id="137246"/>
    <lineage>
        <taxon>Eukaryota</taxon>
        <taxon>Metazoa</taxon>
        <taxon>Chordata</taxon>
        <taxon>Craniata</taxon>
        <taxon>Vertebrata</taxon>
        <taxon>Chondrichthyes</taxon>
        <taxon>Elasmobranchii</taxon>
        <taxon>Galeomorphii</taxon>
        <taxon>Galeoidea</taxon>
        <taxon>Orectolobiformes</taxon>
        <taxon>Hemiscylliidae</taxon>
        <taxon>Chiloscyllium</taxon>
    </lineage>
</organism>
<dbReference type="Pfam" id="PF05511">
    <property type="entry name" value="ATP-synt_F6"/>
    <property type="match status" value="1"/>
</dbReference>
<dbReference type="FunFam" id="1.10.246.110:FF:000001">
    <property type="entry name" value="ATP synthase-coupling factor 6, mitochondrial"/>
    <property type="match status" value="1"/>
</dbReference>
<keyword evidence="15" id="KW-1185">Reference proteome</keyword>
<evidence type="ECO:0000256" key="2">
    <source>
        <dbReference type="ARBA" id="ARBA00007346"/>
    </source>
</evidence>
<proteinExistence type="inferred from homology"/>
<evidence type="ECO:0000256" key="13">
    <source>
        <dbReference type="ARBA" id="ARBA00073749"/>
    </source>
</evidence>
<name>A0A401RK68_CHIPU</name>
<dbReference type="InterPro" id="IPR036204">
    <property type="entry name" value="ATP_synth_f6_sf_mt"/>
</dbReference>
<dbReference type="GO" id="GO:0015986">
    <property type="term" value="P:proton motive force-driven ATP synthesis"/>
    <property type="evidence" value="ECO:0007669"/>
    <property type="project" value="InterPro"/>
</dbReference>
<dbReference type="GO" id="GO:0015078">
    <property type="term" value="F:proton transmembrane transporter activity"/>
    <property type="evidence" value="ECO:0007669"/>
    <property type="project" value="InterPro"/>
</dbReference>
<evidence type="ECO:0000256" key="6">
    <source>
        <dbReference type="ARBA" id="ARBA00022792"/>
    </source>
</evidence>
<dbReference type="AlphaFoldDB" id="A0A401RK68"/>
<dbReference type="InterPro" id="IPR008387">
    <property type="entry name" value="ATP_synth_f6_mt"/>
</dbReference>
<comment type="function">
    <text evidence="11">Subunit F6, of the mitochondrial membrane ATP synthase complex (F(1)F(0) ATP synthase or Complex V) that produces ATP from ADP in the presence of a proton gradient across the membrane which is generated by electron transport complexes of the respiratory chain. ATP synthase complex consist of a soluble F(1) head domain - the catalytic core - and a membrane F(1) domain - the membrane proton channel. These two domains are linked by a central stalk rotating inside the F(1) region and a stationary peripheral stalk. During catalysis, ATP synthesis in the catalytic domain of F(1) is coupled via a rotary mechanism of the central stalk subunits to proton translocation. In vivo, can only synthesize ATP although its ATP hydrolase activity can be activated artificially in vitro. Part of the complex F(0) domain. Part of the complex F(0) domain and the peripheric stalk, which acts as a stator to hold the catalytic alpha(3)beta(3) subcomplex and subunit a/ATP6 static relative to the rotary elements.</text>
</comment>
<reference evidence="14 15" key="1">
    <citation type="journal article" date="2018" name="Nat. Ecol. Evol.">
        <title>Shark genomes provide insights into elasmobranch evolution and the origin of vertebrates.</title>
        <authorList>
            <person name="Hara Y"/>
            <person name="Yamaguchi K"/>
            <person name="Onimaru K"/>
            <person name="Kadota M"/>
            <person name="Koyanagi M"/>
            <person name="Keeley SD"/>
            <person name="Tatsumi K"/>
            <person name="Tanaka K"/>
            <person name="Motone F"/>
            <person name="Kageyama Y"/>
            <person name="Nozu R"/>
            <person name="Adachi N"/>
            <person name="Nishimura O"/>
            <person name="Nakagawa R"/>
            <person name="Tanegashima C"/>
            <person name="Kiyatake I"/>
            <person name="Matsumoto R"/>
            <person name="Murakumo K"/>
            <person name="Nishida K"/>
            <person name="Terakita A"/>
            <person name="Kuratani S"/>
            <person name="Sato K"/>
            <person name="Hyodo S Kuraku.S."/>
        </authorList>
    </citation>
    <scope>NUCLEOTIDE SEQUENCE [LARGE SCALE GENOMIC DNA]</scope>
</reference>
<sequence>MGWRTGILKALCWGQDCVCLDLHNQAAMILQQLFRFSTLLRSSLSIELRRNVGFTAVVFNKTKNLDPIQKLFIDKIHEYDSKSKKAGGPVDAGPEYQKNMEDEIAKLQRLYGGGDLTKFPDFKFEEPKFDEVSK</sequence>
<evidence type="ECO:0000256" key="4">
    <source>
        <dbReference type="ARBA" id="ARBA00022547"/>
    </source>
</evidence>
<evidence type="ECO:0000256" key="5">
    <source>
        <dbReference type="ARBA" id="ARBA00022781"/>
    </source>
</evidence>
<dbReference type="OrthoDB" id="8902296at2759"/>
<dbReference type="GO" id="GO:0005743">
    <property type="term" value="C:mitochondrial inner membrane"/>
    <property type="evidence" value="ECO:0007669"/>
    <property type="project" value="UniProtKB-SubCell"/>
</dbReference>
<dbReference type="Proteomes" id="UP000287033">
    <property type="component" value="Unassembled WGS sequence"/>
</dbReference>
<keyword evidence="6" id="KW-0999">Mitochondrion inner membrane</keyword>